<feature type="domain" description="PAS" evidence="4">
    <location>
        <begin position="802"/>
        <end position="872"/>
    </location>
</feature>
<dbReference type="Gene3D" id="3.30.450.20">
    <property type="entry name" value="PAS domain"/>
    <property type="match status" value="5"/>
</dbReference>
<dbReference type="PROSITE" id="PS50109">
    <property type="entry name" value="HIS_KIN"/>
    <property type="match status" value="1"/>
</dbReference>
<dbReference type="PANTHER" id="PTHR44757">
    <property type="entry name" value="DIGUANYLATE CYCLASE DGCP"/>
    <property type="match status" value="1"/>
</dbReference>
<dbReference type="InterPro" id="IPR013656">
    <property type="entry name" value="PAS_4"/>
</dbReference>
<dbReference type="InterPro" id="IPR000014">
    <property type="entry name" value="PAS"/>
</dbReference>
<protein>
    <submittedName>
        <fullName evidence="6">PAS domain S-box protein</fullName>
    </submittedName>
</protein>
<dbReference type="RefSeq" id="WP_310919629.1">
    <property type="nucleotide sequence ID" value="NZ_JAMQON010000002.1"/>
</dbReference>
<dbReference type="SMART" id="SM00086">
    <property type="entry name" value="PAC"/>
    <property type="match status" value="3"/>
</dbReference>
<dbReference type="CDD" id="cd00130">
    <property type="entry name" value="PAS"/>
    <property type="match status" value="5"/>
</dbReference>
<evidence type="ECO:0000256" key="1">
    <source>
        <dbReference type="ARBA" id="ARBA00022679"/>
    </source>
</evidence>
<feature type="domain" description="Histidine kinase" evidence="3">
    <location>
        <begin position="1060"/>
        <end position="1264"/>
    </location>
</feature>
<dbReference type="InterPro" id="IPR003018">
    <property type="entry name" value="GAF"/>
</dbReference>
<dbReference type="InterPro" id="IPR029016">
    <property type="entry name" value="GAF-like_dom_sf"/>
</dbReference>
<dbReference type="SUPFAM" id="SSF55874">
    <property type="entry name" value="ATPase domain of HSP90 chaperone/DNA topoisomerase II/histidine kinase"/>
    <property type="match status" value="1"/>
</dbReference>
<dbReference type="Pfam" id="PF00989">
    <property type="entry name" value="PAS"/>
    <property type="match status" value="2"/>
</dbReference>
<dbReference type="SUPFAM" id="SSF55785">
    <property type="entry name" value="PYP-like sensor domain (PAS domain)"/>
    <property type="match status" value="5"/>
</dbReference>
<sequence length="1265" mass="140595">MSEQPVVVYVGPEGDRTEIRGSQTTVSTADGVLETLSGTAPDCLVCAHAPDAGTDGLAVLERVRERYSDLPVVLWTDEPDGTVAARATQLGVTEYVPRRAVDLEERLRALLDDESAATPTQDPTVGASFDAVAGSISDALVTIDAEGRIVYANDDLAELSGYDTEELVGRELTTLVPERLRETHSSGLARYLATGERSVDWDYIELPMVDAAGEELTVAVSFGDFEIDGAWYCTGLIRDISDQKRRERELERNNESLQELTQLAAEPLADDEIIDRVLELGADRLDLSLGYLSRIDGTDYEVVSVVGDHDVIQDGASTDLSNTYCRRIVDGEDAFSVRDAPAEGLADDSAYRLSGIACYLGGKVVVDGELYGTLCFADEQPRTESFSESEQTFMRLLAGWTSRELERRQRNADLERYENVIEAVDDGIYALDETGHFELVNDAMTDLTGLDESSLLAAHTSDIKSDEVVERAESLVRSMIFGEREDDEATFDLEIQRADGSSFPAEDHMTLLWDGETFEGTAGIIRDITERKERELELREAHRRIEQILERIGAAFFAVDDDWELTYWNTRAEEVLGRPADEVLGEDLWEMFPDAVDATFYEAYHEAMESQSPVAFEEYYPPVGKWFRVNAYPSANGLSVYFHDITDQRERDRKLSGLLETTRSLMQAHTAEAVAETVVDAAEGELGFDLNLVRLYDEETGCLEPVAATDGMPDRPRYGADEAFPGEAYQRGETIRVDDFDEVTNYDSQDATAAMYVPLADHGVLSVATYGTQAFDDADESVAEILASNAAAALDRVEREQDLLRYETVMENVRDMVYVLDETGRFQLVTEPLAEWLGYERAELHGRHPTLVLDEASVEAFDRRIRDLRRSGEDGTIQMETTLFAADGGERPVEIEVSLIDEAGFRGTAGVVRDRTALEQAREELRDERDRFSYLFNNLPDAVVETEYTDDATRVRSVNPAFTDVFGVDQRTVLDDELDEYILPPDEDAQREASRLNAQGAAGETVEAEIRRRTADGFRDFLFRGIPYRRDDGRLWSFGIYTDITDQKERQRRLEVLNRVLRHNLRNDLTVVLGLADELHERTDDESHRSLLERLQDKAEAIASLSDRAREIERSVRRDDAGADPVDVTETVATLAAQYEDRYDAHIDTSLPPTAVEAADGRFGRVVGELLENSLEHAGEEPTVSVDVEPTPETVSVTVTDDGPGIPDHELDVLTGDEPITQLSHGSGLGLWLVIWVVESYGGTVSFENTAGGASVTLSLPRTDA</sequence>
<feature type="domain" description="PAS" evidence="4">
    <location>
        <begin position="413"/>
        <end position="483"/>
    </location>
</feature>
<feature type="domain" description="PAC" evidence="5">
    <location>
        <begin position="1004"/>
        <end position="1056"/>
    </location>
</feature>
<dbReference type="SMART" id="SM00065">
    <property type="entry name" value="GAF"/>
    <property type="match status" value="2"/>
</dbReference>
<dbReference type="PROSITE" id="PS50113">
    <property type="entry name" value="PAC"/>
    <property type="match status" value="3"/>
</dbReference>
<dbReference type="Proteomes" id="UP001259659">
    <property type="component" value="Unassembled WGS sequence"/>
</dbReference>
<dbReference type="InterPro" id="IPR001610">
    <property type="entry name" value="PAC"/>
</dbReference>
<evidence type="ECO:0000259" key="4">
    <source>
        <dbReference type="PROSITE" id="PS50112"/>
    </source>
</evidence>
<feature type="domain" description="PAS" evidence="4">
    <location>
        <begin position="928"/>
        <end position="1001"/>
    </location>
</feature>
<feature type="domain" description="PAC" evidence="5">
    <location>
        <begin position="877"/>
        <end position="927"/>
    </location>
</feature>
<reference evidence="6 7" key="1">
    <citation type="submission" date="2022-06" db="EMBL/GenBank/DDBJ databases">
        <title>Haloarcula sp. a new haloarchaeum isolate from saline soil.</title>
        <authorList>
            <person name="Strakova D."/>
            <person name="Galisteo C."/>
            <person name="Sanchez-Porro C."/>
            <person name="Ventosa A."/>
        </authorList>
    </citation>
    <scope>NUCLEOTIDE SEQUENCE [LARGE SCALE GENOMIC DNA]</scope>
    <source>
        <strain evidence="6 7">S1CR25-12</strain>
    </source>
</reference>
<dbReference type="InterPro" id="IPR000700">
    <property type="entry name" value="PAS-assoc_C"/>
</dbReference>
<dbReference type="Pfam" id="PF01590">
    <property type="entry name" value="GAF"/>
    <property type="match status" value="1"/>
</dbReference>
<dbReference type="Pfam" id="PF08448">
    <property type="entry name" value="PAS_4"/>
    <property type="match status" value="3"/>
</dbReference>
<comment type="caution">
    <text evidence="6">The sequence shown here is derived from an EMBL/GenBank/DDBJ whole genome shotgun (WGS) entry which is preliminary data.</text>
</comment>
<dbReference type="PRINTS" id="PR00344">
    <property type="entry name" value="BCTRLSENSOR"/>
</dbReference>
<feature type="domain" description="PAS" evidence="4">
    <location>
        <begin position="125"/>
        <end position="195"/>
    </location>
</feature>
<dbReference type="SMART" id="SM00091">
    <property type="entry name" value="PAS"/>
    <property type="match status" value="5"/>
</dbReference>
<dbReference type="InterPro" id="IPR036890">
    <property type="entry name" value="HATPase_C_sf"/>
</dbReference>
<dbReference type="InterPro" id="IPR003594">
    <property type="entry name" value="HATPase_dom"/>
</dbReference>
<keyword evidence="7" id="KW-1185">Reference proteome</keyword>
<dbReference type="SUPFAM" id="SSF55781">
    <property type="entry name" value="GAF domain-like"/>
    <property type="match status" value="2"/>
</dbReference>
<gene>
    <name evidence="6" type="ORF">NDI56_08300</name>
</gene>
<proteinExistence type="predicted"/>
<dbReference type="PROSITE" id="PS50112">
    <property type="entry name" value="PAS"/>
    <property type="match status" value="5"/>
</dbReference>
<dbReference type="Gene3D" id="3.40.50.2300">
    <property type="match status" value="1"/>
</dbReference>
<dbReference type="InterPro" id="IPR005467">
    <property type="entry name" value="His_kinase_dom"/>
</dbReference>
<feature type="domain" description="PAC" evidence="5">
    <location>
        <begin position="489"/>
        <end position="540"/>
    </location>
</feature>
<keyword evidence="2" id="KW-0418">Kinase</keyword>
<organism evidence="6 7">
    <name type="scientific">Haloarcula saliterrae</name>
    <dbReference type="NCBI Taxonomy" id="2950534"/>
    <lineage>
        <taxon>Archaea</taxon>
        <taxon>Methanobacteriati</taxon>
        <taxon>Methanobacteriota</taxon>
        <taxon>Stenosarchaea group</taxon>
        <taxon>Halobacteria</taxon>
        <taxon>Halobacteriales</taxon>
        <taxon>Haloarculaceae</taxon>
        <taxon>Haloarcula</taxon>
    </lineage>
</organism>
<feature type="domain" description="PAS" evidence="4">
    <location>
        <begin position="541"/>
        <end position="611"/>
    </location>
</feature>
<dbReference type="Gene3D" id="3.30.565.10">
    <property type="entry name" value="Histidine kinase-like ATPase, C-terminal domain"/>
    <property type="match status" value="1"/>
</dbReference>
<dbReference type="InterPro" id="IPR052155">
    <property type="entry name" value="Biofilm_reg_signaling"/>
</dbReference>
<name>A0ABU2FC23_9EURY</name>
<evidence type="ECO:0000259" key="5">
    <source>
        <dbReference type="PROSITE" id="PS50113"/>
    </source>
</evidence>
<dbReference type="EMBL" id="JAMQON010000002">
    <property type="protein sequence ID" value="MDS0259390.1"/>
    <property type="molecule type" value="Genomic_DNA"/>
</dbReference>
<evidence type="ECO:0000313" key="6">
    <source>
        <dbReference type="EMBL" id="MDS0259390.1"/>
    </source>
</evidence>
<dbReference type="InterPro" id="IPR035965">
    <property type="entry name" value="PAS-like_dom_sf"/>
</dbReference>
<dbReference type="PANTHER" id="PTHR44757:SF2">
    <property type="entry name" value="BIOFILM ARCHITECTURE MAINTENANCE PROTEIN MBAA"/>
    <property type="match status" value="1"/>
</dbReference>
<dbReference type="CDD" id="cd00075">
    <property type="entry name" value="HATPase"/>
    <property type="match status" value="1"/>
</dbReference>
<dbReference type="InterPro" id="IPR004358">
    <property type="entry name" value="Sig_transdc_His_kin-like_C"/>
</dbReference>
<dbReference type="Gene3D" id="3.30.450.40">
    <property type="match status" value="2"/>
</dbReference>
<dbReference type="Pfam" id="PF13185">
    <property type="entry name" value="GAF_2"/>
    <property type="match status" value="1"/>
</dbReference>
<dbReference type="NCBIfam" id="TIGR00229">
    <property type="entry name" value="sensory_box"/>
    <property type="match status" value="5"/>
</dbReference>
<dbReference type="Pfam" id="PF02518">
    <property type="entry name" value="HATPase_c"/>
    <property type="match status" value="1"/>
</dbReference>
<keyword evidence="1" id="KW-0808">Transferase</keyword>
<dbReference type="SMART" id="SM00387">
    <property type="entry name" value="HATPase_c"/>
    <property type="match status" value="1"/>
</dbReference>
<evidence type="ECO:0000256" key="2">
    <source>
        <dbReference type="ARBA" id="ARBA00022777"/>
    </source>
</evidence>
<dbReference type="SUPFAM" id="SSF52172">
    <property type="entry name" value="CheY-like"/>
    <property type="match status" value="1"/>
</dbReference>
<dbReference type="InterPro" id="IPR013767">
    <property type="entry name" value="PAS_fold"/>
</dbReference>
<dbReference type="InterPro" id="IPR011006">
    <property type="entry name" value="CheY-like_superfamily"/>
</dbReference>
<accession>A0ABU2FC23</accession>
<evidence type="ECO:0000259" key="3">
    <source>
        <dbReference type="PROSITE" id="PS50109"/>
    </source>
</evidence>
<evidence type="ECO:0000313" key="7">
    <source>
        <dbReference type="Proteomes" id="UP001259659"/>
    </source>
</evidence>